<dbReference type="Proteomes" id="UP000001436">
    <property type="component" value="Plasmid pGMI1000MP"/>
</dbReference>
<proteinExistence type="predicted"/>
<accession>Q8XQT5</accession>
<organism evidence="1 2">
    <name type="scientific">Ralstonia nicotianae (strain ATCC BAA-1114 / GMI1000)</name>
    <name type="common">Ralstonia solanacearum</name>
    <dbReference type="NCBI Taxonomy" id="267608"/>
    <lineage>
        <taxon>Bacteria</taxon>
        <taxon>Pseudomonadati</taxon>
        <taxon>Pseudomonadota</taxon>
        <taxon>Betaproteobacteria</taxon>
        <taxon>Burkholderiales</taxon>
        <taxon>Burkholderiaceae</taxon>
        <taxon>Ralstonia</taxon>
        <taxon>Ralstonia solanacearum species complex</taxon>
    </lineage>
</organism>
<dbReference type="eggNOG" id="ENOG5032ZQ1">
    <property type="taxonomic scope" value="Bacteria"/>
</dbReference>
<sequence>MTLHELSHAKELLRVAEAMSIRVRLLTKEEGEAYILSVFDKFKPWKKEGHIAIGDDAGRLPTDTYEFSFSRLMVAAPAFVFFEQSVINRRDVVVFEDARSVSSLMENNHGMEYFISDAVLSYLVTVNWYSIEYVGVELKPT</sequence>
<dbReference type="STRING" id="267608.RSp1133"/>
<protein>
    <submittedName>
        <fullName evidence="1">Uncharacterized protein</fullName>
    </submittedName>
</protein>
<evidence type="ECO:0000313" key="2">
    <source>
        <dbReference type="Proteomes" id="UP000001436"/>
    </source>
</evidence>
<dbReference type="HOGENOM" id="CLU_1685063_0_0_4"/>
<dbReference type="RefSeq" id="WP_011004422.1">
    <property type="nucleotide sequence ID" value="NC_003296.1"/>
</dbReference>
<dbReference type="EMBL" id="AL646053">
    <property type="protein sequence ID" value="CAD18284.1"/>
    <property type="molecule type" value="Genomic_DNA"/>
</dbReference>
<keyword evidence="2" id="KW-1185">Reference proteome</keyword>
<geneLocation type="plasmid" evidence="2">
    <name>megaplasmid Rsp</name>
</geneLocation>
<reference evidence="1 2" key="1">
    <citation type="journal article" date="2002" name="Nature">
        <title>Genome sequence of the plant pathogen Ralstonia solanacearum.</title>
        <authorList>
            <person name="Salanoubat M."/>
            <person name="Genin S."/>
            <person name="Artiguenave F."/>
            <person name="Gouzy J."/>
            <person name="Mangenot S."/>
            <person name="Arlat M."/>
            <person name="Billault A."/>
            <person name="Brottier P."/>
            <person name="Camus J.C."/>
            <person name="Cattolico L."/>
            <person name="Chandler M."/>
            <person name="Choisne N."/>
            <person name="Claudel-Renard C."/>
            <person name="Cunnac S."/>
            <person name="Demange N."/>
            <person name="Gaspin C."/>
            <person name="Lavie M."/>
            <person name="Moisan A."/>
            <person name="Robert C."/>
            <person name="Saurin W."/>
            <person name="Schiex T."/>
            <person name="Siguier P."/>
            <person name="Thebault P."/>
            <person name="Whalen M."/>
            <person name="Wincker P."/>
            <person name="Levy M."/>
            <person name="Weissenbach J."/>
            <person name="Boucher C.A."/>
        </authorList>
    </citation>
    <scope>NUCLEOTIDE SEQUENCE [LARGE SCALE GENOMIC DNA]</scope>
    <source>
        <strain evidence="2">ATCC BAA-1114 / GMI1000</strain>
    </source>
</reference>
<gene>
    <name evidence="1" type="ordered locus">RSp1133</name>
</gene>
<dbReference type="EnsemblBacteria" id="CAD18284">
    <property type="protein sequence ID" value="CAD18284"/>
    <property type="gene ID" value="RSp1133"/>
</dbReference>
<evidence type="ECO:0000313" key="1">
    <source>
        <dbReference type="EMBL" id="CAD18284.1"/>
    </source>
</evidence>
<name>Q8XQT5_RALN1</name>
<dbReference type="KEGG" id="rso:RSp1133"/>
<dbReference type="AlphaFoldDB" id="Q8XQT5"/>